<evidence type="ECO:0000313" key="7">
    <source>
        <dbReference type="EMBL" id="TWW72941.1"/>
    </source>
</evidence>
<accession>A0A5C6P2G9</accession>
<feature type="compositionally biased region" description="Low complexity" evidence="6">
    <location>
        <begin position="1752"/>
        <end position="1765"/>
    </location>
</feature>
<keyword evidence="3" id="KW-0965">Cell junction</keyword>
<keyword evidence="2" id="KW-0677">Repeat</keyword>
<dbReference type="PANTHER" id="PTHR22591">
    <property type="entry name" value="XIN"/>
    <property type="match status" value="1"/>
</dbReference>
<reference evidence="7 8" key="1">
    <citation type="submission" date="2019-04" db="EMBL/GenBank/DDBJ databases">
        <title>Chromosome genome assembly for Takifugu flavidus.</title>
        <authorList>
            <person name="Xiao S."/>
        </authorList>
    </citation>
    <scope>NUCLEOTIDE SEQUENCE [LARGE SCALE GENOMIC DNA]</scope>
    <source>
        <strain evidence="7">HTHZ2018</strain>
        <tissue evidence="7">Muscle</tissue>
    </source>
</reference>
<dbReference type="InterPro" id="IPR012510">
    <property type="entry name" value="Actin-binding_Xin_repeat"/>
</dbReference>
<comment type="domain">
    <text evidence="5">Xin repeats bind F-actin.</text>
</comment>
<feature type="region of interest" description="Disordered" evidence="6">
    <location>
        <begin position="227"/>
        <end position="269"/>
    </location>
</feature>
<feature type="repeat" description="Xin" evidence="5">
    <location>
        <begin position="1002"/>
        <end position="1017"/>
    </location>
</feature>
<comment type="similarity">
    <text evidence="5">Belongs to the Xin family.</text>
</comment>
<proteinExistence type="inferred from homology"/>
<dbReference type="InterPro" id="IPR030072">
    <property type="entry name" value="XIRP1/XIRP2"/>
</dbReference>
<feature type="repeat" description="Xin" evidence="5">
    <location>
        <begin position="507"/>
        <end position="522"/>
    </location>
</feature>
<evidence type="ECO:0000313" key="8">
    <source>
        <dbReference type="Proteomes" id="UP000324091"/>
    </source>
</evidence>
<feature type="repeat" description="Xin" evidence="5">
    <location>
        <begin position="390"/>
        <end position="405"/>
    </location>
</feature>
<evidence type="ECO:0000256" key="2">
    <source>
        <dbReference type="ARBA" id="ARBA00022737"/>
    </source>
</evidence>
<feature type="region of interest" description="Disordered" evidence="6">
    <location>
        <begin position="1702"/>
        <end position="1793"/>
    </location>
</feature>
<dbReference type="Proteomes" id="UP000324091">
    <property type="component" value="Chromosome 15"/>
</dbReference>
<protein>
    <submittedName>
        <fullName evidence="7">Xin actin-binding repeat-containing protein 1</fullName>
    </submittedName>
</protein>
<comment type="caution">
    <text evidence="7">The sequence shown here is derived from an EMBL/GenBank/DDBJ whole genome shotgun (WGS) entry which is preliminary data.</text>
</comment>
<keyword evidence="4 5" id="KW-0009">Actin-binding</keyword>
<dbReference type="GO" id="GO:0001725">
    <property type="term" value="C:stress fiber"/>
    <property type="evidence" value="ECO:0007669"/>
    <property type="project" value="TreeGrafter"/>
</dbReference>
<evidence type="ECO:0000256" key="4">
    <source>
        <dbReference type="ARBA" id="ARBA00023203"/>
    </source>
</evidence>
<feature type="repeat" description="Xin" evidence="5">
    <location>
        <begin position="852"/>
        <end position="867"/>
    </location>
</feature>
<feature type="region of interest" description="Disordered" evidence="6">
    <location>
        <begin position="167"/>
        <end position="187"/>
    </location>
</feature>
<feature type="repeat" description="Xin" evidence="5">
    <location>
        <begin position="967"/>
        <end position="982"/>
    </location>
</feature>
<feature type="repeat" description="Xin" evidence="5">
    <location>
        <begin position="545"/>
        <end position="560"/>
    </location>
</feature>
<feature type="region of interest" description="Disordered" evidence="6">
    <location>
        <begin position="943"/>
        <end position="963"/>
    </location>
</feature>
<gene>
    <name evidence="7" type="ORF">D4764_15G0003350</name>
</gene>
<evidence type="ECO:0000256" key="1">
    <source>
        <dbReference type="ARBA" id="ARBA00004282"/>
    </source>
</evidence>
<feature type="repeat" description="Xin" evidence="5">
    <location>
        <begin position="785"/>
        <end position="800"/>
    </location>
</feature>
<feature type="repeat" description="Xin" evidence="5">
    <location>
        <begin position="1176"/>
        <end position="1191"/>
    </location>
</feature>
<comment type="subcellular location">
    <subcellularLocation>
        <location evidence="1">Cell junction</location>
    </subcellularLocation>
</comment>
<feature type="compositionally biased region" description="Basic and acidic residues" evidence="6">
    <location>
        <begin position="1722"/>
        <end position="1731"/>
    </location>
</feature>
<dbReference type="GO" id="GO:0005925">
    <property type="term" value="C:focal adhesion"/>
    <property type="evidence" value="ECO:0007669"/>
    <property type="project" value="TreeGrafter"/>
</dbReference>
<feature type="repeat" description="Xin" evidence="5">
    <location>
        <begin position="681"/>
        <end position="696"/>
    </location>
</feature>
<dbReference type="Pfam" id="PF08043">
    <property type="entry name" value="Xin"/>
    <property type="match status" value="11"/>
</dbReference>
<feature type="compositionally biased region" description="Polar residues" evidence="6">
    <location>
        <begin position="1702"/>
        <end position="1719"/>
    </location>
</feature>
<feature type="compositionally biased region" description="Low complexity" evidence="6">
    <location>
        <begin position="1437"/>
        <end position="1448"/>
    </location>
</feature>
<feature type="compositionally biased region" description="Basic and acidic residues" evidence="6">
    <location>
        <begin position="175"/>
        <end position="187"/>
    </location>
</feature>
<dbReference type="EMBL" id="RHFK02000007">
    <property type="protein sequence ID" value="TWW72941.1"/>
    <property type="molecule type" value="Genomic_DNA"/>
</dbReference>
<feature type="repeat" description="Xin" evidence="5">
    <location>
        <begin position="1113"/>
        <end position="1128"/>
    </location>
</feature>
<feature type="region of interest" description="Disordered" evidence="6">
    <location>
        <begin position="117"/>
        <end position="155"/>
    </location>
</feature>
<feature type="repeat" description="Xin" evidence="5">
    <location>
        <begin position="1214"/>
        <end position="1229"/>
    </location>
</feature>
<sequence>MPEPNRWDRKSVLQLVQHYQGFGNVSSAEPPKLQVSESFVDARVKKGGSKENVPLSGSGRSLSLYRSRSMDSLPQKEHISTKALCALFESKASQQASLNRGPPLHSTAATAWKARGERPLQDRGGHNNPATQRLTQMDVGKVVNGSPYSNDKAGRYSHDYRYSSLVTKGDTPARQSRERISTSSSVRERSALYLSRAAAIDFPGSSAQPEVIGTPKTKPKVRKMAEASRITVSHSPYDEEDLPPPPPPLVPPRPLDYEGPELSTPPPPPPKETFTAFCQQRQKSELKRLFKHIHPDLRAHLDDAVDDDIIKAVQPDGAQAADAAYQGEVQSMKWIFENWNLDNIGEPHETKKLLYDEELKGGDVRGTSSKFEHVENAQQRSTERQASVRGDVRTSMWLFETQPLDALNLLNREEGEMVEAVLKEPIQPGDVRGTRQLFESRPLSDLGRCGSIEDHSVLKLRSELQEQKGDIQKTLKVFQSEPRCAIRDNSGNIHEIKSICREEINGSNFNTARWLFETQPLDLIHEETSGVKIIRGISLEEANRGGVDQKRWMFETQSFDAIQEDVGADKFEGTMAECAEEADVVNKRRLFEMQPLAALKGDSTQEPLEKEEIIGGDVKTSLWLFETQPMETLKDNYEVGHLKKITLSADEQGEVKGKKQIFESCHTEKNTSFQQDKIEKGDVKGFKHLFETIPLSKLAHVNEELVEMEKVDAANIRCETTPLYVIKDCSGNLHRVTTVSREEFIKEKFQNYRWMFETRPLDELTEGKDSVEIIKGITRQEQETGDVRMAKWLFETQTIAGIQAKFNQRDDNASEVEKGDVKTRKWLFETKPMKILHDKTEKPNDNEPPKGADVKSVTWLFESQPFDSIRDGEEHSLKLCNTIEGSVTSEVDFQTAKHLFETESLDRIRKDANSERDVRLVSRVNFQSGDVSRVRELFESQSLDEIGSEMETPSSDEQNGEERVEKGSVHKFTWMFENCPMNLINKDKNEGDIQEICVIESGDVQSKKFIFETSSLDSIHDRPLDEKLITVEQPVSNVDVKSSTMMFESLPLYAIRDKEGQFHEVTTVKKEEVLSHDVREARWMFETKPLDAIKAENEVYVIRAVTQEDIKKGDVQSARWKFETQPLDSLTSRDEPPVRVMEDIGSTSVQVNKEKFESNQCSKFVRMVSVTDVQHGDVRTSTWLFENQSIDSLKGDSQEESPVKTVHREDSQKGDVKRCTWLFESQPLDKIKESEDTLVQDEVDSLLAQEQIEIVHGDVKEAKRSLCQQKEQVERTISDVLPGNVKSTKKVFSSEASFSVENCVPKEEIIPGDVLSAKQQLAVQPPLKVEKEDIVAGDIKAMMESLERAKQQSMYVEREIIKPGTIYDMDLSADAPEGNESQTQKEVIISGDVKAAKRSLEIAKQQSMHVERDVIVPGKIYNLNIMAQEESPSAATQPSLSPSSRQQPIKTIPKTAEDEAEEIIRGDVKAAIRSLQSAATEHKLLDKEDIVRGNVQMALQSLESKEKSSEDTLQLCCTHQESENPPKLEEKVILRQKKGKETEDERRQRLSVHKEEIMKGNVKAAMEIFENLRKREELKGILSQVQEIEGETSSTGVTSSRTLYVPDWMVTSSRNVKKSKMEEKKVEAETRDDDLESISSVETAFEDLEKASKEILNLKEQTLAKLLDIEDAIKKALYSVSSLKSEADIAGLSGLFDESLKSEQNLQPSSNIRKISIGSSKAKPDQPKETMEVNAAKVSDLREVPKKPLVRQSSQSSPSFISIHSAARRPAEQTKPPMSTFKPTADDCPPSCNSPAQRNISVLEVKTAPEEPEGIIGTKTVRETYEETDGFGNVFLSSVTSTVFTKHSDTKSSALFDIDGNPTRYAATASPLIKRSGRPFEDEVANTSNDKGMVFVSFSQPKEKR</sequence>
<name>A0A5C6P2G9_9TELE</name>
<feature type="compositionally biased region" description="Pro residues" evidence="6">
    <location>
        <begin position="243"/>
        <end position="254"/>
    </location>
</feature>
<feature type="repeat" description="Xin" evidence="5">
    <location>
        <begin position="891"/>
        <end position="906"/>
    </location>
</feature>
<keyword evidence="8" id="KW-1185">Reference proteome</keyword>
<evidence type="ECO:0000256" key="3">
    <source>
        <dbReference type="ARBA" id="ARBA00022949"/>
    </source>
</evidence>
<dbReference type="GO" id="GO:0051015">
    <property type="term" value="F:actin filament binding"/>
    <property type="evidence" value="ECO:0007669"/>
    <property type="project" value="TreeGrafter"/>
</dbReference>
<feature type="repeat" description="Xin" evidence="5">
    <location>
        <begin position="819"/>
        <end position="834"/>
    </location>
</feature>
<evidence type="ECO:0000256" key="5">
    <source>
        <dbReference type="PROSITE-ProRule" id="PRU00721"/>
    </source>
</evidence>
<feature type="repeat" description="Xin" evidence="5">
    <location>
        <begin position="1076"/>
        <end position="1091"/>
    </location>
</feature>
<feature type="repeat" description="Xin" evidence="5">
    <location>
        <begin position="616"/>
        <end position="631"/>
    </location>
</feature>
<evidence type="ECO:0000256" key="6">
    <source>
        <dbReference type="SAM" id="MobiDB-lite"/>
    </source>
</evidence>
<feature type="repeat" description="Xin" evidence="5">
    <location>
        <begin position="929"/>
        <end position="944"/>
    </location>
</feature>
<feature type="repeat" description="Xin" evidence="5">
    <location>
        <begin position="429"/>
        <end position="444"/>
    </location>
</feature>
<dbReference type="PROSITE" id="PS51389">
    <property type="entry name" value="XIN"/>
    <property type="match status" value="18"/>
</dbReference>
<feature type="repeat" description="Xin" evidence="5">
    <location>
        <begin position="327"/>
        <end position="342"/>
    </location>
</feature>
<organism evidence="7 8">
    <name type="scientific">Takifugu flavidus</name>
    <name type="common">sansaifugu</name>
    <dbReference type="NCBI Taxonomy" id="433684"/>
    <lineage>
        <taxon>Eukaryota</taxon>
        <taxon>Metazoa</taxon>
        <taxon>Chordata</taxon>
        <taxon>Craniata</taxon>
        <taxon>Vertebrata</taxon>
        <taxon>Euteleostomi</taxon>
        <taxon>Actinopterygii</taxon>
        <taxon>Neopterygii</taxon>
        <taxon>Teleostei</taxon>
        <taxon>Neoteleostei</taxon>
        <taxon>Acanthomorphata</taxon>
        <taxon>Eupercaria</taxon>
        <taxon>Tetraodontiformes</taxon>
        <taxon>Tetradontoidea</taxon>
        <taxon>Tetraodontidae</taxon>
        <taxon>Takifugu</taxon>
    </lineage>
</organism>
<feature type="region of interest" description="Disordered" evidence="6">
    <location>
        <begin position="1431"/>
        <end position="1460"/>
    </location>
</feature>
<dbReference type="GO" id="GO:0007015">
    <property type="term" value="P:actin filament organization"/>
    <property type="evidence" value="ECO:0007669"/>
    <property type="project" value="TreeGrafter"/>
</dbReference>
<dbReference type="PANTHER" id="PTHR22591:SF2">
    <property type="entry name" value="XIN ACTIN-BINDING REPEAT-CONTAINING PROTEIN 1"/>
    <property type="match status" value="1"/>
</dbReference>